<name>A0A939K437_9BACT</name>
<dbReference type="EMBL" id="JAFMYV010000003">
    <property type="protein sequence ID" value="MBO0936278.1"/>
    <property type="molecule type" value="Genomic_DNA"/>
</dbReference>
<accession>A0A939K437</accession>
<dbReference type="Proteomes" id="UP000664034">
    <property type="component" value="Unassembled WGS sequence"/>
</dbReference>
<evidence type="ECO:0000313" key="2">
    <source>
        <dbReference type="Proteomes" id="UP000664034"/>
    </source>
</evidence>
<keyword evidence="2" id="KW-1185">Reference proteome</keyword>
<dbReference type="RefSeq" id="WP_207363847.1">
    <property type="nucleotide sequence ID" value="NZ_JAFMYV010000003.1"/>
</dbReference>
<protein>
    <recommendedName>
        <fullName evidence="3">Type 1 periplasmic binding fold superfamily protein</fullName>
    </recommendedName>
</protein>
<proteinExistence type="predicted"/>
<comment type="caution">
    <text evidence="1">The sequence shown here is derived from an EMBL/GenBank/DDBJ whole genome shotgun (WGS) entry which is preliminary data.</text>
</comment>
<reference evidence="1" key="1">
    <citation type="submission" date="2021-03" db="EMBL/GenBank/DDBJ databases">
        <title>Fibrella sp. HMF5335 genome sequencing and assembly.</title>
        <authorList>
            <person name="Kang H."/>
            <person name="Kim H."/>
            <person name="Bae S."/>
            <person name="Joh K."/>
        </authorList>
    </citation>
    <scope>NUCLEOTIDE SEQUENCE</scope>
    <source>
        <strain evidence="1">HMF5335</strain>
    </source>
</reference>
<evidence type="ECO:0008006" key="3">
    <source>
        <dbReference type="Google" id="ProtNLM"/>
    </source>
</evidence>
<evidence type="ECO:0000313" key="1">
    <source>
        <dbReference type="EMBL" id="MBO0936278.1"/>
    </source>
</evidence>
<gene>
    <name evidence="1" type="ORF">J2I47_06935</name>
</gene>
<organism evidence="1 2">
    <name type="scientific">Fibrella rubiginis</name>
    <dbReference type="NCBI Taxonomy" id="2817060"/>
    <lineage>
        <taxon>Bacteria</taxon>
        <taxon>Pseudomonadati</taxon>
        <taxon>Bacteroidota</taxon>
        <taxon>Cytophagia</taxon>
        <taxon>Cytophagales</taxon>
        <taxon>Spirosomataceae</taxon>
        <taxon>Fibrella</taxon>
    </lineage>
</organism>
<sequence>MRTQNGLRLGWIVGISFLFALNGCKKGTDPLPANENELITTVTLRFTQAGTANTQTATYQDKDGDGGAAPTKFDTITLTANTSYSLTVDLLDESKTPTVSVTDEVNSKKDEHLLVYATTPAALLTYTYGDKDSRNLPVGITGTIRTGTAGTGTFNVRLRHQPPINGTAVKDGSPTPGSDDVNLNFGLTIK</sequence>
<dbReference type="AlphaFoldDB" id="A0A939K437"/>